<accession>A0A8J6P4U7</accession>
<gene>
    <name evidence="1" type="ORF">H9Y05_04430</name>
</gene>
<dbReference type="AlphaFoldDB" id="A0A8J6P4U7"/>
<comment type="caution">
    <text evidence="1">The sequence shown here is derived from an EMBL/GenBank/DDBJ whole genome shotgun (WGS) entry which is preliminary data.</text>
</comment>
<evidence type="ECO:0000313" key="2">
    <source>
        <dbReference type="Proteomes" id="UP000652681"/>
    </source>
</evidence>
<keyword evidence="2" id="KW-1185">Reference proteome</keyword>
<protein>
    <submittedName>
        <fullName evidence="1">Uncharacterized protein</fullName>
    </submittedName>
</protein>
<dbReference type="Proteomes" id="UP000652681">
    <property type="component" value="Unassembled WGS sequence"/>
</dbReference>
<name>A0A8J6P4U7_9FLAO</name>
<proteinExistence type="predicted"/>
<dbReference type="EMBL" id="JACVEL010000002">
    <property type="protein sequence ID" value="MBC9811717.1"/>
    <property type="molecule type" value="Genomic_DNA"/>
</dbReference>
<evidence type="ECO:0000313" key="1">
    <source>
        <dbReference type="EMBL" id="MBC9811717.1"/>
    </source>
</evidence>
<dbReference type="RefSeq" id="WP_216713603.1">
    <property type="nucleotide sequence ID" value="NZ_JACVEL010000002.1"/>
</dbReference>
<organism evidence="1 2">
    <name type="scientific">Taishania pollutisoli</name>
    <dbReference type="NCBI Taxonomy" id="2766479"/>
    <lineage>
        <taxon>Bacteria</taxon>
        <taxon>Pseudomonadati</taxon>
        <taxon>Bacteroidota</taxon>
        <taxon>Flavobacteriia</taxon>
        <taxon>Flavobacteriales</taxon>
        <taxon>Crocinitomicaceae</taxon>
        <taxon>Taishania</taxon>
    </lineage>
</organism>
<reference evidence="1" key="1">
    <citation type="submission" date="2020-09" db="EMBL/GenBank/DDBJ databases">
        <title>Taishania pollutisoli gen. nov., sp. nov., Isolated from Tetrabromobisphenol A-Contaminated Soil.</title>
        <authorList>
            <person name="Chen Q."/>
        </authorList>
    </citation>
    <scope>NUCLEOTIDE SEQUENCE</scope>
    <source>
        <strain evidence="1">CZZ-1</strain>
    </source>
</reference>
<sequence>MNPDAIRISSRPFFFGLFAFKNELFFDKEFLYVQRKKEVKQFPLASIISVQRTYNKVNHREVWELTLIHERRKQSYRFLTNITLSNPNFSIFLQHMKKEYPTCRLSKLTVWTM</sequence>